<dbReference type="Gene3D" id="1.25.40.10">
    <property type="entry name" value="Tetratricopeptide repeat domain"/>
    <property type="match status" value="1"/>
</dbReference>
<dbReference type="PROSITE" id="PS50005">
    <property type="entry name" value="TPR"/>
    <property type="match status" value="1"/>
</dbReference>
<evidence type="ECO:0008006" key="4">
    <source>
        <dbReference type="Google" id="ProtNLM"/>
    </source>
</evidence>
<evidence type="ECO:0000313" key="2">
    <source>
        <dbReference type="EMBL" id="BDU70351.1"/>
    </source>
</evidence>
<organism evidence="2 3">
    <name type="scientific">Geothrix oryzae</name>
    <dbReference type="NCBI Taxonomy" id="2927975"/>
    <lineage>
        <taxon>Bacteria</taxon>
        <taxon>Pseudomonadati</taxon>
        <taxon>Acidobacteriota</taxon>
        <taxon>Holophagae</taxon>
        <taxon>Holophagales</taxon>
        <taxon>Holophagaceae</taxon>
        <taxon>Geothrix</taxon>
    </lineage>
</organism>
<protein>
    <recommendedName>
        <fullName evidence="4">Tetratricopeptide repeat protein</fullName>
    </recommendedName>
</protein>
<dbReference type="InterPro" id="IPR011990">
    <property type="entry name" value="TPR-like_helical_dom_sf"/>
</dbReference>
<dbReference type="Gene3D" id="3.20.20.80">
    <property type="entry name" value="Glycosidases"/>
    <property type="match status" value="2"/>
</dbReference>
<evidence type="ECO:0000256" key="1">
    <source>
        <dbReference type="PROSITE-ProRule" id="PRU00339"/>
    </source>
</evidence>
<sequence length="855" mass="96496">MTLTWLPICLALAGLVQDPAEGHRLLRENRLEAARKAFDAVLAKAPQDVDGLVGAGFTALRQERIPEALAHFQRALALSPAYADAAYGSALCQERLGKTAEARRLAKEAVRLDPAREDFQTLLARVSPMEDSIPPPPPLPAELRVPFRTVPAGFQIRDGAGWKTVYLKGVNLGAALPGRFPTEFPGKEVYAGWLAEMGQLGINALRLYTIHPPAFYEALREHNLKAAHPIYLLHGVWVEPPPGDDFGDPVWFAAYREDMRRVVDLMHGRASFPPRPGAAGGHYRADVSRWWIGTILGREWEPFNVIAYNRRHPGDSDWKGRFVEVRRAHATEVFMAKALDTFIGLEHDTYHVQRPVAFTNWPTLDAMTHPSETSFFEEQRILKKLGLPYTEEVKSEVFDDDSVSIDMEKFSDLPAFRGGLFASYHVYPNYPEFINLDAGYAKARDEEGPNSYLGYLKELRAYHKKHAVLVSEFGLSSSRMPAHWQPQGMTHGGLEEKDQARLMKRLIRNIYDTGYAGSIVFAWMDEWFKKTWQVSPLELPPERKPLWFNAMDAEENYGLIGHHPGAKGPNILIDGRADDWKNIPTYLKNENLEMKLFADEGWFHVGLFWKGAVDWNRDTFLLGLDTLGPDLGNHRFPFGVPVRNGAGMEFTLELSAKSCGVWVDAPYEFSPHRHPGPSRTIAHEDGPWRQMQTETNRLRVGQDLTVYQARRYDIGALHKGTQDRRDPAFDSLGEWMDGPGFLEVRIPWTLIHVTDPSSRRVLQDPADLLSMEDHGSVTTDGFRASLVRTRRKGPEGPAEVLETLPAANRNGIPIPPLFTWPTWEQPRWHPFRKKAFDAVRDAFAALPAQPKPSAP</sequence>
<reference evidence="3" key="1">
    <citation type="journal article" date="2023" name="Int. J. Syst. Evol. Microbiol.">
        <title>Mesoterricola silvestris gen. nov., sp. nov., Mesoterricola sediminis sp. nov., Geothrix oryzae sp. nov., Geothrix edaphica sp. nov., Geothrix rubra sp. nov., and Geothrix limicola sp. nov., six novel members of Acidobacteriota isolated from soils.</title>
        <authorList>
            <person name="Itoh H."/>
            <person name="Sugisawa Y."/>
            <person name="Mise K."/>
            <person name="Xu Z."/>
            <person name="Kuniyasu M."/>
            <person name="Ushijima N."/>
            <person name="Kawano K."/>
            <person name="Kobayashi E."/>
            <person name="Shiratori Y."/>
            <person name="Masuda Y."/>
            <person name="Senoo K."/>
        </authorList>
    </citation>
    <scope>NUCLEOTIDE SEQUENCE [LARGE SCALE GENOMIC DNA]</scope>
    <source>
        <strain evidence="3">Red222</strain>
    </source>
</reference>
<feature type="repeat" description="TPR" evidence="1">
    <location>
        <begin position="49"/>
        <end position="82"/>
    </location>
</feature>
<accession>A0ABM8DTE7</accession>
<dbReference type="Pfam" id="PF14559">
    <property type="entry name" value="TPR_19"/>
    <property type="match status" value="1"/>
</dbReference>
<dbReference type="RefSeq" id="WP_286354069.1">
    <property type="nucleotide sequence ID" value="NZ_AP027079.1"/>
</dbReference>
<dbReference type="SUPFAM" id="SSF48452">
    <property type="entry name" value="TPR-like"/>
    <property type="match status" value="1"/>
</dbReference>
<keyword evidence="3" id="KW-1185">Reference proteome</keyword>
<proteinExistence type="predicted"/>
<dbReference type="SUPFAM" id="SSF51445">
    <property type="entry name" value="(Trans)glycosidases"/>
    <property type="match status" value="1"/>
</dbReference>
<evidence type="ECO:0000313" key="3">
    <source>
        <dbReference type="Proteomes" id="UP001242010"/>
    </source>
</evidence>
<dbReference type="InterPro" id="IPR017853">
    <property type="entry name" value="GH"/>
</dbReference>
<dbReference type="Proteomes" id="UP001242010">
    <property type="component" value="Chromosome"/>
</dbReference>
<gene>
    <name evidence="2" type="ORF">GETHOR_24520</name>
</gene>
<dbReference type="EMBL" id="AP027079">
    <property type="protein sequence ID" value="BDU70351.1"/>
    <property type="molecule type" value="Genomic_DNA"/>
</dbReference>
<keyword evidence="1" id="KW-0802">TPR repeat</keyword>
<name>A0ABM8DTE7_9BACT</name>
<dbReference type="SMART" id="SM00028">
    <property type="entry name" value="TPR"/>
    <property type="match status" value="2"/>
</dbReference>
<dbReference type="InterPro" id="IPR019734">
    <property type="entry name" value="TPR_rpt"/>
</dbReference>